<dbReference type="GO" id="GO:0008173">
    <property type="term" value="F:RNA methyltransferase activity"/>
    <property type="evidence" value="ECO:0007669"/>
    <property type="project" value="InterPro"/>
</dbReference>
<dbReference type="GO" id="GO:0002128">
    <property type="term" value="P:tRNA nucleoside ribose methylation"/>
    <property type="evidence" value="ECO:0007669"/>
    <property type="project" value="TreeGrafter"/>
</dbReference>
<dbReference type="PANTHER" id="PTHR42786">
    <property type="entry name" value="TRNA/RRNA METHYLTRANSFERASE"/>
    <property type="match status" value="1"/>
</dbReference>
<evidence type="ECO:0000256" key="3">
    <source>
        <dbReference type="ARBA" id="ARBA00022679"/>
    </source>
</evidence>
<keyword evidence="7" id="KW-1185">Reference proteome</keyword>
<organism evidence="6">
    <name type="scientific">Longilinea arvoryzae</name>
    <dbReference type="NCBI Taxonomy" id="360412"/>
    <lineage>
        <taxon>Bacteria</taxon>
        <taxon>Bacillati</taxon>
        <taxon>Chloroflexota</taxon>
        <taxon>Anaerolineae</taxon>
        <taxon>Anaerolineales</taxon>
        <taxon>Anaerolineaceae</taxon>
        <taxon>Longilinea</taxon>
    </lineage>
</organism>
<proteinExistence type="inferred from homology"/>
<comment type="similarity">
    <text evidence="1">Belongs to the class IV-like SAM-binding methyltransferase superfamily. RNA methyltransferase TrmH family.</text>
</comment>
<gene>
    <name evidence="6" type="ORF">LARV_00070</name>
</gene>
<keyword evidence="2 6" id="KW-0489">Methyltransferase</keyword>
<dbReference type="OrthoDB" id="4578643at2"/>
<dbReference type="AlphaFoldDB" id="A0A0S7BF04"/>
<dbReference type="GO" id="GO:0005829">
    <property type="term" value="C:cytosol"/>
    <property type="evidence" value="ECO:0007669"/>
    <property type="project" value="TreeGrafter"/>
</dbReference>
<dbReference type="Pfam" id="PF00588">
    <property type="entry name" value="SpoU_methylase"/>
    <property type="match status" value="1"/>
</dbReference>
<dbReference type="Gene3D" id="3.40.1280.10">
    <property type="match status" value="1"/>
</dbReference>
<feature type="domain" description="tRNA/rRNA methyltransferase SpoU type" evidence="5">
    <location>
        <begin position="6"/>
        <end position="137"/>
    </location>
</feature>
<dbReference type="RefSeq" id="WP_075071774.1">
    <property type="nucleotide sequence ID" value="NZ_DF967972.1"/>
</dbReference>
<dbReference type="SUPFAM" id="SSF75217">
    <property type="entry name" value="alpha/beta knot"/>
    <property type="match status" value="1"/>
</dbReference>
<sequence length="147" mass="16148">MPYFEIGIYNPRNSENIGTLWRSAWQLGAAGIFTIGRPYKPQSSDTSAAHRLIPLRHYTTFEDFVQARPLGALLVGVEIGGQPLATFKHPEQAIYLLGSEDMGLPEKVLAQCNAVVGIESVNRASYNVAVSGSIILYHRLFLQSMPG</sequence>
<evidence type="ECO:0000256" key="4">
    <source>
        <dbReference type="ARBA" id="ARBA00022691"/>
    </source>
</evidence>
<evidence type="ECO:0000313" key="6">
    <source>
        <dbReference type="EMBL" id="GAP12337.1"/>
    </source>
</evidence>
<dbReference type="PANTHER" id="PTHR42786:SF6">
    <property type="entry name" value="TRNA_RRNA METHYLTRANSFERASE SPOU TYPE DOMAIN-CONTAINING PROTEIN"/>
    <property type="match status" value="1"/>
</dbReference>
<dbReference type="STRING" id="360412.LARV_00070"/>
<dbReference type="Proteomes" id="UP000055060">
    <property type="component" value="Unassembled WGS sequence"/>
</dbReference>
<evidence type="ECO:0000256" key="1">
    <source>
        <dbReference type="ARBA" id="ARBA00007228"/>
    </source>
</evidence>
<dbReference type="EMBL" id="DF967972">
    <property type="protein sequence ID" value="GAP12337.1"/>
    <property type="molecule type" value="Genomic_DNA"/>
</dbReference>
<evidence type="ECO:0000313" key="7">
    <source>
        <dbReference type="Proteomes" id="UP000055060"/>
    </source>
</evidence>
<dbReference type="InterPro" id="IPR004384">
    <property type="entry name" value="RNA_MeTrfase_TrmJ/LasT"/>
</dbReference>
<dbReference type="CDD" id="cd18098">
    <property type="entry name" value="SpoU-like"/>
    <property type="match status" value="1"/>
</dbReference>
<dbReference type="GO" id="GO:0003723">
    <property type="term" value="F:RNA binding"/>
    <property type="evidence" value="ECO:0007669"/>
    <property type="project" value="InterPro"/>
</dbReference>
<dbReference type="InterPro" id="IPR029028">
    <property type="entry name" value="Alpha/beta_knot_MTases"/>
</dbReference>
<dbReference type="InterPro" id="IPR029026">
    <property type="entry name" value="tRNA_m1G_MTases_N"/>
</dbReference>
<reference evidence="6" key="1">
    <citation type="submission" date="2015-07" db="EMBL/GenBank/DDBJ databases">
        <title>Draft Genome Sequences of Anaerolinea thermolimosa IMO-1, Bellilinea caldifistulae GOMI-1, Leptolinea tardivitalis YMTK-2, Levilinea saccharolytica KIBI-1,Longilinea arvoryzae KOME-1, Previously Described as Members of the Anaerolineaceae (Chloroflexi).</title>
        <authorList>
            <person name="Sekiguchi Y."/>
            <person name="Ohashi A."/>
            <person name="Matsuura N."/>
            <person name="Tourlousse M.D."/>
        </authorList>
    </citation>
    <scope>NUCLEOTIDE SEQUENCE [LARGE SCALE GENOMIC DNA]</scope>
    <source>
        <strain evidence="6">KOME-1</strain>
    </source>
</reference>
<accession>A0A0S7BF04</accession>
<protein>
    <submittedName>
        <fullName evidence="6">rRNA methylase</fullName>
    </submittedName>
</protein>
<keyword evidence="4" id="KW-0949">S-adenosyl-L-methionine</keyword>
<dbReference type="InterPro" id="IPR001537">
    <property type="entry name" value="SpoU_MeTrfase"/>
</dbReference>
<evidence type="ECO:0000259" key="5">
    <source>
        <dbReference type="Pfam" id="PF00588"/>
    </source>
</evidence>
<name>A0A0S7BF04_9CHLR</name>
<evidence type="ECO:0000256" key="2">
    <source>
        <dbReference type="ARBA" id="ARBA00022603"/>
    </source>
</evidence>
<keyword evidence="3" id="KW-0808">Transferase</keyword>